<evidence type="ECO:0000256" key="1">
    <source>
        <dbReference type="SAM" id="SignalP"/>
    </source>
</evidence>
<proteinExistence type="predicted"/>
<evidence type="ECO:0000313" key="3">
    <source>
        <dbReference type="Proteomes" id="UP000325440"/>
    </source>
</evidence>
<dbReference type="AlphaFoldDB" id="A0A5E4MCY4"/>
<feature type="chain" id="PRO_5022880439" evidence="1">
    <location>
        <begin position="22"/>
        <end position="202"/>
    </location>
</feature>
<keyword evidence="3" id="KW-1185">Reference proteome</keyword>
<reference evidence="2 3" key="1">
    <citation type="submission" date="2019-08" db="EMBL/GenBank/DDBJ databases">
        <authorList>
            <person name="Alioto T."/>
            <person name="Alioto T."/>
            <person name="Gomez Garrido J."/>
        </authorList>
    </citation>
    <scope>NUCLEOTIDE SEQUENCE [LARGE SCALE GENOMIC DNA]</scope>
</reference>
<gene>
    <name evidence="2" type="ORF">CINCED_3A005746</name>
</gene>
<evidence type="ECO:0000313" key="2">
    <source>
        <dbReference type="EMBL" id="VVC29342.1"/>
    </source>
</evidence>
<dbReference type="Proteomes" id="UP000325440">
    <property type="component" value="Unassembled WGS sequence"/>
</dbReference>
<feature type="signal peptide" evidence="1">
    <location>
        <begin position="1"/>
        <end position="21"/>
    </location>
</feature>
<name>A0A5E4MCY4_9HEMI</name>
<organism evidence="2 3">
    <name type="scientific">Cinara cedri</name>
    <dbReference type="NCBI Taxonomy" id="506608"/>
    <lineage>
        <taxon>Eukaryota</taxon>
        <taxon>Metazoa</taxon>
        <taxon>Ecdysozoa</taxon>
        <taxon>Arthropoda</taxon>
        <taxon>Hexapoda</taxon>
        <taxon>Insecta</taxon>
        <taxon>Pterygota</taxon>
        <taxon>Neoptera</taxon>
        <taxon>Paraneoptera</taxon>
        <taxon>Hemiptera</taxon>
        <taxon>Sternorrhyncha</taxon>
        <taxon>Aphidomorpha</taxon>
        <taxon>Aphidoidea</taxon>
        <taxon>Aphididae</taxon>
        <taxon>Lachninae</taxon>
        <taxon>Cinara</taxon>
    </lineage>
</organism>
<accession>A0A5E4MCY4</accession>
<sequence>MGLLICSVYLILITKIINITGNNINQEDESSRSAKSILEKVFYPRTKTQSTVNHHSFGLHNSFGVSGNVGIGFHYGSGYRIKNGDGNDEQQIVHKKMYDKYLGTSFGFGSLGNVNNGHISDIKESNSADQQYIHNDENNLVEQDSDNDTIPVTEKPKSGVFRKISDYWAGEHSEPKSDYTNNGIFKWSMQKIKNKNNIGTPR</sequence>
<protein>
    <submittedName>
        <fullName evidence="2">Uncharacterized protein</fullName>
    </submittedName>
</protein>
<dbReference type="EMBL" id="CABPRJ010000491">
    <property type="protein sequence ID" value="VVC29342.1"/>
    <property type="molecule type" value="Genomic_DNA"/>
</dbReference>
<keyword evidence="1" id="KW-0732">Signal</keyword>
<dbReference type="OrthoDB" id="6606076at2759"/>